<dbReference type="AlphaFoldDB" id="A0A438NBF4"/>
<dbReference type="Pfam" id="PF08240">
    <property type="entry name" value="ADH_N"/>
    <property type="match status" value="1"/>
</dbReference>
<dbReference type="SUPFAM" id="SSF51735">
    <property type="entry name" value="NAD(P)-binding Rossmann-fold domains"/>
    <property type="match status" value="1"/>
</dbReference>
<dbReference type="Proteomes" id="UP000288859">
    <property type="component" value="Unassembled WGS sequence"/>
</dbReference>
<protein>
    <recommendedName>
        <fullName evidence="3">Enoyl reductase (ER) domain-containing protein</fullName>
    </recommendedName>
</protein>
<feature type="domain" description="Enoyl reductase (ER)" evidence="3">
    <location>
        <begin position="14"/>
        <end position="359"/>
    </location>
</feature>
<dbReference type="PANTHER" id="PTHR45348:SF3">
    <property type="entry name" value="ENOYL REDUCTASE (ER) DOMAIN-CONTAINING PROTEIN"/>
    <property type="match status" value="1"/>
</dbReference>
<gene>
    <name evidence="4" type="ORF">B0A52_03283</name>
</gene>
<comment type="caution">
    <text evidence="4">The sequence shown here is derived from an EMBL/GenBank/DDBJ whole genome shotgun (WGS) entry which is preliminary data.</text>
</comment>
<dbReference type="InterPro" id="IPR047122">
    <property type="entry name" value="Trans-enoyl_RdTase-like"/>
</dbReference>
<dbReference type="SMART" id="SM00829">
    <property type="entry name" value="PKS_ER"/>
    <property type="match status" value="1"/>
</dbReference>
<dbReference type="SUPFAM" id="SSF50129">
    <property type="entry name" value="GroES-like"/>
    <property type="match status" value="1"/>
</dbReference>
<evidence type="ECO:0000256" key="1">
    <source>
        <dbReference type="ARBA" id="ARBA00008072"/>
    </source>
</evidence>
<dbReference type="InterPro" id="IPR013154">
    <property type="entry name" value="ADH-like_N"/>
</dbReference>
<dbReference type="InterPro" id="IPR020843">
    <property type="entry name" value="ER"/>
</dbReference>
<dbReference type="PANTHER" id="PTHR45348">
    <property type="entry name" value="HYPOTHETICAL OXIDOREDUCTASE (EUROFUNG)"/>
    <property type="match status" value="1"/>
</dbReference>
<accession>A0A438NBF4</accession>
<evidence type="ECO:0000259" key="3">
    <source>
        <dbReference type="SMART" id="SM00829"/>
    </source>
</evidence>
<keyword evidence="2" id="KW-0560">Oxidoreductase</keyword>
<sequence>MATHRAVVTVAAGKPLETLLVPTPKPVGNQVRIRTQWTASTPLDLHQGDGGLLVQHPQVLGDGFGGQVVEVGPDVMKLKVGDIVFGFGWRSQIEKAHQEFLVINENLAGKLPAGHSLQEAVTLPNNFVTAWHTLTTHFGFELPWPKPEGYVPKEQDEWILIWGASSSVGQYALQILKWYGYFHIIAIASKAHHSKLIGYGANKCFDYREARVVEDIVEFVSSQTSHEPRIAFVLDCIGSQSGSMQPLARIAEPGAKVAVLLPVIVKDAAPGVRPEYEMDVGKDVEWKTGVDAQGVRTHFYLDNAFLAEKLQAEIMPTALEQGILEANDQVVVEGANMLERAEKAMSKLRNKEVSGARLVWRVSDDA</sequence>
<dbReference type="OrthoDB" id="9992527at2759"/>
<evidence type="ECO:0000256" key="2">
    <source>
        <dbReference type="ARBA" id="ARBA00023002"/>
    </source>
</evidence>
<dbReference type="CDD" id="cd08249">
    <property type="entry name" value="enoyl_reductase_like"/>
    <property type="match status" value="1"/>
</dbReference>
<dbReference type="Gene3D" id="3.40.50.720">
    <property type="entry name" value="NAD(P)-binding Rossmann-like Domain"/>
    <property type="match status" value="1"/>
</dbReference>
<name>A0A438NBF4_EXOME</name>
<dbReference type="EMBL" id="NAJM01000010">
    <property type="protein sequence ID" value="RVX72930.1"/>
    <property type="molecule type" value="Genomic_DNA"/>
</dbReference>
<proteinExistence type="inferred from homology"/>
<dbReference type="VEuPathDB" id="FungiDB:PV10_04002"/>
<dbReference type="InterPro" id="IPR011032">
    <property type="entry name" value="GroES-like_sf"/>
</dbReference>
<dbReference type="Gene3D" id="3.90.180.10">
    <property type="entry name" value="Medium-chain alcohol dehydrogenases, catalytic domain"/>
    <property type="match status" value="1"/>
</dbReference>
<dbReference type="GO" id="GO:0016651">
    <property type="term" value="F:oxidoreductase activity, acting on NAD(P)H"/>
    <property type="evidence" value="ECO:0007669"/>
    <property type="project" value="InterPro"/>
</dbReference>
<organism evidence="4 5">
    <name type="scientific">Exophiala mesophila</name>
    <name type="common">Black yeast-like fungus</name>
    <dbReference type="NCBI Taxonomy" id="212818"/>
    <lineage>
        <taxon>Eukaryota</taxon>
        <taxon>Fungi</taxon>
        <taxon>Dikarya</taxon>
        <taxon>Ascomycota</taxon>
        <taxon>Pezizomycotina</taxon>
        <taxon>Eurotiomycetes</taxon>
        <taxon>Chaetothyriomycetidae</taxon>
        <taxon>Chaetothyriales</taxon>
        <taxon>Herpotrichiellaceae</taxon>
        <taxon>Exophiala</taxon>
    </lineage>
</organism>
<reference evidence="4 5" key="1">
    <citation type="submission" date="2017-03" db="EMBL/GenBank/DDBJ databases">
        <title>Genomes of endolithic fungi from Antarctica.</title>
        <authorList>
            <person name="Coleine C."/>
            <person name="Masonjones S."/>
            <person name="Stajich J.E."/>
        </authorList>
    </citation>
    <scope>NUCLEOTIDE SEQUENCE [LARGE SCALE GENOMIC DNA]</scope>
    <source>
        <strain evidence="4 5">CCFEE 6314</strain>
    </source>
</reference>
<comment type="similarity">
    <text evidence="1">Belongs to the zinc-containing alcohol dehydrogenase family.</text>
</comment>
<evidence type="ECO:0000313" key="5">
    <source>
        <dbReference type="Proteomes" id="UP000288859"/>
    </source>
</evidence>
<evidence type="ECO:0000313" key="4">
    <source>
        <dbReference type="EMBL" id="RVX72930.1"/>
    </source>
</evidence>
<dbReference type="InterPro" id="IPR036291">
    <property type="entry name" value="NAD(P)-bd_dom_sf"/>
</dbReference>